<gene>
    <name evidence="3" type="ORF">EYF80_025991</name>
</gene>
<proteinExistence type="predicted"/>
<evidence type="ECO:0000313" key="3">
    <source>
        <dbReference type="EMBL" id="TNN63789.1"/>
    </source>
</evidence>
<keyword evidence="2" id="KW-1133">Transmembrane helix</keyword>
<dbReference type="Proteomes" id="UP000314294">
    <property type="component" value="Unassembled WGS sequence"/>
</dbReference>
<feature type="compositionally biased region" description="Low complexity" evidence="1">
    <location>
        <begin position="1"/>
        <end position="20"/>
    </location>
</feature>
<comment type="caution">
    <text evidence="3">The sequence shown here is derived from an EMBL/GenBank/DDBJ whole genome shotgun (WGS) entry which is preliminary data.</text>
</comment>
<evidence type="ECO:0000256" key="2">
    <source>
        <dbReference type="SAM" id="Phobius"/>
    </source>
</evidence>
<reference evidence="3 4" key="1">
    <citation type="submission" date="2019-03" db="EMBL/GenBank/DDBJ databases">
        <title>First draft genome of Liparis tanakae, snailfish: a comprehensive survey of snailfish specific genes.</title>
        <authorList>
            <person name="Kim W."/>
            <person name="Song I."/>
            <person name="Jeong J.-H."/>
            <person name="Kim D."/>
            <person name="Kim S."/>
            <person name="Ryu S."/>
            <person name="Song J.Y."/>
            <person name="Lee S.K."/>
        </authorList>
    </citation>
    <scope>NUCLEOTIDE SEQUENCE [LARGE SCALE GENOMIC DNA]</scope>
    <source>
        <tissue evidence="3">Muscle</tissue>
    </source>
</reference>
<evidence type="ECO:0000256" key="1">
    <source>
        <dbReference type="SAM" id="MobiDB-lite"/>
    </source>
</evidence>
<evidence type="ECO:0000313" key="4">
    <source>
        <dbReference type="Proteomes" id="UP000314294"/>
    </source>
</evidence>
<dbReference type="EMBL" id="SRLO01000266">
    <property type="protein sequence ID" value="TNN63789.1"/>
    <property type="molecule type" value="Genomic_DNA"/>
</dbReference>
<keyword evidence="2" id="KW-0812">Transmembrane</keyword>
<keyword evidence="4" id="KW-1185">Reference proteome</keyword>
<feature type="region of interest" description="Disordered" evidence="1">
    <location>
        <begin position="1"/>
        <end position="43"/>
    </location>
</feature>
<keyword evidence="2" id="KW-0472">Membrane</keyword>
<feature type="transmembrane region" description="Helical" evidence="2">
    <location>
        <begin position="197"/>
        <end position="219"/>
    </location>
</feature>
<dbReference type="AlphaFoldDB" id="A0A4Z2HD74"/>
<organism evidence="3 4">
    <name type="scientific">Liparis tanakae</name>
    <name type="common">Tanaka's snailfish</name>
    <dbReference type="NCBI Taxonomy" id="230148"/>
    <lineage>
        <taxon>Eukaryota</taxon>
        <taxon>Metazoa</taxon>
        <taxon>Chordata</taxon>
        <taxon>Craniata</taxon>
        <taxon>Vertebrata</taxon>
        <taxon>Euteleostomi</taxon>
        <taxon>Actinopterygii</taxon>
        <taxon>Neopterygii</taxon>
        <taxon>Teleostei</taxon>
        <taxon>Neoteleostei</taxon>
        <taxon>Acanthomorphata</taxon>
        <taxon>Eupercaria</taxon>
        <taxon>Perciformes</taxon>
        <taxon>Cottioidei</taxon>
        <taxon>Cottales</taxon>
        <taxon>Liparidae</taxon>
        <taxon>Liparis</taxon>
    </lineage>
</organism>
<protein>
    <submittedName>
        <fullName evidence="3">Uncharacterized protein</fullName>
    </submittedName>
</protein>
<sequence>MFTGLGPSANSSPSSEPNLPRLVRFSDRNLLRAGPGRPGKRARAGAWMLKPATEAGDDNPPPDAAIIYYNNTDGELAECDSDDNVGVLVDLQGALVDLQGAVLFKAFFRDGVDLQGAVLFKAFFRDGAGGSRVVIPGHVRCELLGLSVALVTLCTRVRIVREGPMCISFVCPNGFKGREDEVTVCFGTRDLELRLQLIGWAILHCGVIVVFFFVFVFFFDLLALNRPSLSRVLGFTATLFALRLDATVYITGKGLLVLQKLFFRLETVSTFAALVGVDVIGHRGALGVRCEAMVAEA</sequence>
<name>A0A4Z2HD74_9TELE</name>
<accession>A0A4Z2HD74</accession>